<dbReference type="PANTHER" id="PTHR43213">
    <property type="entry name" value="BIFUNCTIONAL DTTP/UTP PYROPHOSPHATASE/METHYLTRANSFERASE PROTEIN-RELATED"/>
    <property type="match status" value="1"/>
</dbReference>
<evidence type="ECO:0000256" key="2">
    <source>
        <dbReference type="ARBA" id="ARBA00022801"/>
    </source>
</evidence>
<comment type="catalytic activity">
    <reaction evidence="3">
        <text>a 2'-deoxyribonucleoside 5'-triphosphate + H2O = a 2'-deoxyribonucleoside 5'-phosphate + diphosphate + H(+)</text>
        <dbReference type="Rhea" id="RHEA:44644"/>
        <dbReference type="ChEBI" id="CHEBI:15377"/>
        <dbReference type="ChEBI" id="CHEBI:15378"/>
        <dbReference type="ChEBI" id="CHEBI:33019"/>
        <dbReference type="ChEBI" id="CHEBI:61560"/>
        <dbReference type="ChEBI" id="CHEBI:65317"/>
        <dbReference type="EC" id="3.6.1.9"/>
    </reaction>
</comment>
<comment type="caution">
    <text evidence="5">The sequence shown here is derived from an EMBL/GenBank/DDBJ whole genome shotgun (WGS) entry which is preliminary data.</text>
</comment>
<dbReference type="NCBIfam" id="TIGR00172">
    <property type="entry name" value="maf"/>
    <property type="match status" value="1"/>
</dbReference>
<reference evidence="5" key="1">
    <citation type="submission" date="2020-10" db="EMBL/GenBank/DDBJ databases">
        <title>Ca. Dormibacterota MAGs.</title>
        <authorList>
            <person name="Montgomery K."/>
        </authorList>
    </citation>
    <scope>NUCLEOTIDE SEQUENCE [LARGE SCALE GENOMIC DNA]</scope>
    <source>
        <strain evidence="5">SC8812_S17_10</strain>
    </source>
</reference>
<dbReference type="AlphaFoldDB" id="A0A934NBX3"/>
<dbReference type="Gene3D" id="3.90.950.10">
    <property type="match status" value="1"/>
</dbReference>
<evidence type="ECO:0000256" key="1">
    <source>
        <dbReference type="ARBA" id="ARBA00001968"/>
    </source>
</evidence>
<feature type="region of interest" description="Disordered" evidence="4">
    <location>
        <begin position="163"/>
        <end position="184"/>
    </location>
</feature>
<comment type="function">
    <text evidence="3">Nucleoside triphosphate pyrophosphatase. May have a dual role in cell division arrest and in preventing the incorporation of modified nucleotides into cellular nucleic acids.</text>
</comment>
<dbReference type="GO" id="GO:0005737">
    <property type="term" value="C:cytoplasm"/>
    <property type="evidence" value="ECO:0007669"/>
    <property type="project" value="UniProtKB-SubCell"/>
</dbReference>
<dbReference type="CDD" id="cd00555">
    <property type="entry name" value="Maf"/>
    <property type="match status" value="1"/>
</dbReference>
<name>A0A934NBX3_9BACT</name>
<keyword evidence="6" id="KW-1185">Reference proteome</keyword>
<comment type="caution">
    <text evidence="3">Lacks conserved residue(s) required for the propagation of feature annotation.</text>
</comment>
<dbReference type="EMBL" id="JAEKNR010000022">
    <property type="protein sequence ID" value="MBJ7596767.1"/>
    <property type="molecule type" value="Genomic_DNA"/>
</dbReference>
<protein>
    <recommendedName>
        <fullName evidence="3">Nucleoside triphosphate pyrophosphatase</fullName>
        <ecNumber evidence="3">3.6.1.9</ecNumber>
    </recommendedName>
    <alternativeName>
        <fullName evidence="3">Nucleotide pyrophosphatase</fullName>
        <shortName evidence="3">Nucleotide PPase</shortName>
    </alternativeName>
</protein>
<sequence>MRAAGFDFDVRPSCVVEWPYPGGDPAEYAEALARAKADGMDGEPVVGADTIVVVDGEVFGKPDGARAASLMLHRLSGRTHEVVTAVAVRDRHGMRSGHDRARVSFRALRPAEVRAYVASGEPLDKAGAYGLQGAAAEFVTAVEGNPQTVIGLPIELLERLLADPPRGEGPGYPPAAGDVAADLS</sequence>
<dbReference type="HAMAP" id="MF_00528">
    <property type="entry name" value="Maf"/>
    <property type="match status" value="1"/>
</dbReference>
<keyword evidence="3" id="KW-0963">Cytoplasm</keyword>
<comment type="cofactor">
    <cofactor evidence="1 3">
        <name>a divalent metal cation</name>
        <dbReference type="ChEBI" id="CHEBI:60240"/>
    </cofactor>
</comment>
<organism evidence="5 6">
    <name type="scientific">Candidatus Nephthysia bennettiae</name>
    <dbReference type="NCBI Taxonomy" id="3127016"/>
    <lineage>
        <taxon>Bacteria</taxon>
        <taxon>Bacillati</taxon>
        <taxon>Candidatus Dormiibacterota</taxon>
        <taxon>Candidatus Dormibacteria</taxon>
        <taxon>Candidatus Dormibacterales</taxon>
        <taxon>Candidatus Dormibacteraceae</taxon>
        <taxon>Candidatus Nephthysia</taxon>
    </lineage>
</organism>
<dbReference type="PANTHER" id="PTHR43213:SF5">
    <property type="entry name" value="BIFUNCTIONAL DTTP_UTP PYROPHOSPHATASE_METHYLTRANSFERASE PROTEIN-RELATED"/>
    <property type="match status" value="1"/>
</dbReference>
<feature type="active site" description="Proton acceptor" evidence="3">
    <location>
        <position position="49"/>
    </location>
</feature>
<dbReference type="Proteomes" id="UP000612893">
    <property type="component" value="Unassembled WGS sequence"/>
</dbReference>
<evidence type="ECO:0000256" key="3">
    <source>
        <dbReference type="HAMAP-Rule" id="MF_00528"/>
    </source>
</evidence>
<dbReference type="PIRSF" id="PIRSF006305">
    <property type="entry name" value="Maf"/>
    <property type="match status" value="1"/>
</dbReference>
<dbReference type="SUPFAM" id="SSF52972">
    <property type="entry name" value="ITPase-like"/>
    <property type="match status" value="1"/>
</dbReference>
<dbReference type="InterPro" id="IPR029001">
    <property type="entry name" value="ITPase-like_fam"/>
</dbReference>
<keyword evidence="2 3" id="KW-0378">Hydrolase</keyword>
<comment type="catalytic activity">
    <reaction evidence="3">
        <text>a ribonucleoside 5'-triphosphate + H2O = a ribonucleoside 5'-phosphate + diphosphate + H(+)</text>
        <dbReference type="Rhea" id="RHEA:23996"/>
        <dbReference type="ChEBI" id="CHEBI:15377"/>
        <dbReference type="ChEBI" id="CHEBI:15378"/>
        <dbReference type="ChEBI" id="CHEBI:33019"/>
        <dbReference type="ChEBI" id="CHEBI:58043"/>
        <dbReference type="ChEBI" id="CHEBI:61557"/>
        <dbReference type="EC" id="3.6.1.9"/>
    </reaction>
</comment>
<dbReference type="GO" id="GO:0047429">
    <property type="term" value="F:nucleoside triphosphate diphosphatase activity"/>
    <property type="evidence" value="ECO:0007669"/>
    <property type="project" value="UniProtKB-EC"/>
</dbReference>
<comment type="similarity">
    <text evidence="3">Belongs to the Maf family.</text>
</comment>
<dbReference type="Pfam" id="PF02545">
    <property type="entry name" value="Maf"/>
    <property type="match status" value="1"/>
</dbReference>
<gene>
    <name evidence="5" type="primary">maf</name>
    <name evidence="5" type="ORF">JF922_01585</name>
</gene>
<evidence type="ECO:0000313" key="5">
    <source>
        <dbReference type="EMBL" id="MBJ7596767.1"/>
    </source>
</evidence>
<dbReference type="EC" id="3.6.1.9" evidence="3"/>
<evidence type="ECO:0000313" key="6">
    <source>
        <dbReference type="Proteomes" id="UP000612893"/>
    </source>
</evidence>
<keyword evidence="3" id="KW-0546">Nucleotide metabolism</keyword>
<comment type="subcellular location">
    <subcellularLocation>
        <location evidence="3">Cytoplasm</location>
    </subcellularLocation>
</comment>
<evidence type="ECO:0000256" key="4">
    <source>
        <dbReference type="SAM" id="MobiDB-lite"/>
    </source>
</evidence>
<dbReference type="InterPro" id="IPR003697">
    <property type="entry name" value="Maf-like"/>
</dbReference>
<proteinExistence type="inferred from homology"/>
<accession>A0A934NBX3</accession>
<dbReference type="GO" id="GO:0009117">
    <property type="term" value="P:nucleotide metabolic process"/>
    <property type="evidence" value="ECO:0007669"/>
    <property type="project" value="UniProtKB-KW"/>
</dbReference>